<sequence>MNPADIGIPGITGTVFPNPTLNPTATGSDITIGFAQISQPDGIIFLTNQFRPNPNLPPGTIHITNDPTQPNLNLPTFPGGGGDVIFDSRGGIIVDRAIAVENGFGAFSGDGGNVTILAEGNISFASNTLRNSSISSRGQIGGNILLQSDRDIFIRGGVFSQSRSQSNVPRTGGDITIRARNLSLLDNGVIVGLTTGTAKTGTVDISVSQSLTANGEFSPGVPGGIYNQASSTGTGNIGDIRIAANTVSLTNGTKIDSTALQQGNSGNIEIVARESFNADGEGSRPDLTSGVYSSTVDVNAGKIDIRTLSLNLTNGARIGSTSLGQGSTSSIEIAVAQGFTADGTTSLGQVSGVFSRAVNGEAEEIDIRANSVKLTNGANLSSFATSLTIVSPLDPANNLSPLAQASSSNISIRATQTFEADGASPLGAPSGVFTNLSPGVEGRGGDINIETNALRFTNGAKLDTSTFGRGDGGQISVVATNSVVFDGRNPAGNFGGGITSFVAPGAIGDGGDVRITTGSLAVTNGAGLASVTFGRGNGGNFDIQAADSVLVQGESVITTSSEPGGIGDSGNINISAGTITLSNDSGSLAFISTFSKGQGRAGDIDIRARSLSLDQFSIDTDGFSGSGGNINPGIDGLLVMRNGSRISTTAGFLGSGGDGGNIDIAASFIVGIREENSDITANAFSGQGGNIRIATNGIFGLKFRPRLTPLSDITASSEIGIDGTFDLDLLSFPSEQGLNELPSSLVDAESAFARDVCGIQDGKIAGGSSLTITGRGGMPPSPLEPLTPLNGSVEWSRRNGNSGENETARPAAILRDRSRAEADESGNPKEIRPAQGWRVTPEGRVLLTAEVPAPGAFSVGWVHPDCTKRPTE</sequence>
<dbReference type="RefSeq" id="WP_194029044.1">
    <property type="nucleotide sequence ID" value="NZ_JADEWZ010000010.1"/>
</dbReference>
<evidence type="ECO:0000313" key="2">
    <source>
        <dbReference type="EMBL" id="MBE9115955.1"/>
    </source>
</evidence>
<feature type="region of interest" description="Disordered" evidence="1">
    <location>
        <begin position="770"/>
        <end position="837"/>
    </location>
</feature>
<dbReference type="SUPFAM" id="SSF51126">
    <property type="entry name" value="Pectin lyase-like"/>
    <property type="match status" value="2"/>
</dbReference>
<reference evidence="2" key="1">
    <citation type="submission" date="2020-10" db="EMBL/GenBank/DDBJ databases">
        <authorList>
            <person name="Castelo-Branco R."/>
            <person name="Eusebio N."/>
            <person name="Adriana R."/>
            <person name="Vieira A."/>
            <person name="Brugerolle De Fraissinette N."/>
            <person name="Rezende De Castro R."/>
            <person name="Schneider M.P."/>
            <person name="Vasconcelos V."/>
            <person name="Leao P.N."/>
        </authorList>
    </citation>
    <scope>NUCLEOTIDE SEQUENCE</scope>
    <source>
        <strain evidence="2">LEGE 07157</strain>
    </source>
</reference>
<organism evidence="2 3">
    <name type="scientific">Lusitaniella coriacea LEGE 07157</name>
    <dbReference type="NCBI Taxonomy" id="945747"/>
    <lineage>
        <taxon>Bacteria</taxon>
        <taxon>Bacillati</taxon>
        <taxon>Cyanobacteriota</taxon>
        <taxon>Cyanophyceae</taxon>
        <taxon>Spirulinales</taxon>
        <taxon>Lusitaniellaceae</taxon>
        <taxon>Lusitaniella</taxon>
    </lineage>
</organism>
<dbReference type="InterPro" id="IPR012334">
    <property type="entry name" value="Pectin_lyas_fold"/>
</dbReference>
<dbReference type="AlphaFoldDB" id="A0A8J7DVS1"/>
<dbReference type="Gene3D" id="2.160.20.10">
    <property type="entry name" value="Single-stranded right-handed beta-helix, Pectin lyase-like"/>
    <property type="match status" value="2"/>
</dbReference>
<dbReference type="Proteomes" id="UP000654482">
    <property type="component" value="Unassembled WGS sequence"/>
</dbReference>
<feature type="compositionally biased region" description="Basic and acidic residues" evidence="1">
    <location>
        <begin position="814"/>
        <end position="832"/>
    </location>
</feature>
<comment type="caution">
    <text evidence="2">The sequence shown here is derived from an EMBL/GenBank/DDBJ whole genome shotgun (WGS) entry which is preliminary data.</text>
</comment>
<evidence type="ECO:0000256" key="1">
    <source>
        <dbReference type="SAM" id="MobiDB-lite"/>
    </source>
</evidence>
<evidence type="ECO:0000313" key="3">
    <source>
        <dbReference type="Proteomes" id="UP000654482"/>
    </source>
</evidence>
<protein>
    <submittedName>
        <fullName evidence="2">S-layer family protein</fullName>
    </submittedName>
</protein>
<name>A0A8J7DVS1_9CYAN</name>
<dbReference type="EMBL" id="JADEWZ010000010">
    <property type="protein sequence ID" value="MBE9115955.1"/>
    <property type="molecule type" value="Genomic_DNA"/>
</dbReference>
<accession>A0A8J7DVS1</accession>
<proteinExistence type="predicted"/>
<dbReference type="InterPro" id="IPR011050">
    <property type="entry name" value="Pectin_lyase_fold/virulence"/>
</dbReference>
<keyword evidence="3" id="KW-1185">Reference proteome</keyword>
<gene>
    <name evidence="2" type="ORF">IQ249_08625</name>
</gene>